<dbReference type="InParanoid" id="B9SRY9"/>
<proteinExistence type="inferred from homology"/>
<dbReference type="InterPro" id="IPR001148">
    <property type="entry name" value="CA_dom"/>
</dbReference>
<gene>
    <name evidence="12" type="ORF">RCOM_0517310</name>
</gene>
<dbReference type="Gene3D" id="3.10.200.10">
    <property type="entry name" value="Alpha carbonic anhydrase"/>
    <property type="match status" value="1"/>
</dbReference>
<dbReference type="STRING" id="3988.B9SRY9"/>
<evidence type="ECO:0000313" key="12">
    <source>
        <dbReference type="EMBL" id="EEF33670.1"/>
    </source>
</evidence>
<dbReference type="PANTHER" id="PTHR18952:SF236">
    <property type="entry name" value="ALPHA CARBONIC ANHYDRASE 1, CHLOROPLASTIC"/>
    <property type="match status" value="1"/>
</dbReference>
<dbReference type="KEGG" id="rcu:8267173"/>
<dbReference type="InterPro" id="IPR018338">
    <property type="entry name" value="Carbonic_anhydrase_a-class_CS"/>
</dbReference>
<dbReference type="SUPFAM" id="SSF51069">
    <property type="entry name" value="Carbonic anhydrase"/>
    <property type="match status" value="1"/>
</dbReference>
<dbReference type="Proteomes" id="UP000008311">
    <property type="component" value="Unassembled WGS sequence"/>
</dbReference>
<dbReference type="PANTHER" id="PTHR18952">
    <property type="entry name" value="CARBONIC ANHYDRASE"/>
    <property type="match status" value="1"/>
</dbReference>
<evidence type="ECO:0000256" key="9">
    <source>
        <dbReference type="ARBA" id="ARBA00048348"/>
    </source>
</evidence>
<accession>B9SRY9</accession>
<organism evidence="12 13">
    <name type="scientific">Ricinus communis</name>
    <name type="common">Castor bean</name>
    <dbReference type="NCBI Taxonomy" id="3988"/>
    <lineage>
        <taxon>Eukaryota</taxon>
        <taxon>Viridiplantae</taxon>
        <taxon>Streptophyta</taxon>
        <taxon>Embryophyta</taxon>
        <taxon>Tracheophyta</taxon>
        <taxon>Spermatophyta</taxon>
        <taxon>Magnoliopsida</taxon>
        <taxon>eudicotyledons</taxon>
        <taxon>Gunneridae</taxon>
        <taxon>Pentapetalae</taxon>
        <taxon>rosids</taxon>
        <taxon>fabids</taxon>
        <taxon>Malpighiales</taxon>
        <taxon>Euphorbiaceae</taxon>
        <taxon>Acalyphoideae</taxon>
        <taxon>Acalypheae</taxon>
        <taxon>Ricinus</taxon>
    </lineage>
</organism>
<dbReference type="GO" id="GO:0009570">
    <property type="term" value="C:chloroplast stroma"/>
    <property type="evidence" value="ECO:0007669"/>
    <property type="project" value="UniProtKB-SubCell"/>
</dbReference>
<evidence type="ECO:0000259" key="11">
    <source>
        <dbReference type="PROSITE" id="PS51144"/>
    </source>
</evidence>
<dbReference type="InterPro" id="IPR036398">
    <property type="entry name" value="CA_dom_sf"/>
</dbReference>
<evidence type="ECO:0000256" key="2">
    <source>
        <dbReference type="ARBA" id="ARBA00002904"/>
    </source>
</evidence>
<evidence type="ECO:0000256" key="7">
    <source>
        <dbReference type="ARBA" id="ARBA00022833"/>
    </source>
</evidence>
<evidence type="ECO:0000256" key="6">
    <source>
        <dbReference type="ARBA" id="ARBA00022723"/>
    </source>
</evidence>
<dbReference type="GO" id="GO:0004089">
    <property type="term" value="F:carbonate dehydratase activity"/>
    <property type="evidence" value="ECO:0000318"/>
    <property type="project" value="GO_Central"/>
</dbReference>
<dbReference type="CDD" id="cd03124">
    <property type="entry name" value="alpha_CA_prokaryotic_like"/>
    <property type="match status" value="1"/>
</dbReference>
<dbReference type="AlphaFoldDB" id="B9SRY9"/>
<evidence type="ECO:0000256" key="3">
    <source>
        <dbReference type="ARBA" id="ARBA00004470"/>
    </source>
</evidence>
<comment type="catalytic activity">
    <reaction evidence="9 10">
        <text>hydrogencarbonate + H(+) = CO2 + H2O</text>
        <dbReference type="Rhea" id="RHEA:10748"/>
        <dbReference type="ChEBI" id="CHEBI:15377"/>
        <dbReference type="ChEBI" id="CHEBI:15378"/>
        <dbReference type="ChEBI" id="CHEBI:16526"/>
        <dbReference type="ChEBI" id="CHEBI:17544"/>
        <dbReference type="EC" id="4.2.1.1"/>
    </reaction>
</comment>
<comment type="cofactor">
    <cofactor evidence="1 10">
        <name>Zn(2+)</name>
        <dbReference type="ChEBI" id="CHEBI:29105"/>
    </cofactor>
</comment>
<dbReference type="InterPro" id="IPR041891">
    <property type="entry name" value="Alpha_CA_prokaryot-like"/>
</dbReference>
<keyword evidence="7 10" id="KW-0862">Zinc</keyword>
<dbReference type="InterPro" id="IPR023561">
    <property type="entry name" value="Carbonic_anhydrase_a-class"/>
</dbReference>
<dbReference type="PROSITE" id="PS51144">
    <property type="entry name" value="ALPHA_CA_2"/>
    <property type="match status" value="1"/>
</dbReference>
<feature type="chain" id="PRO_5025074451" description="Carbonic anhydrase" evidence="10">
    <location>
        <begin position="24"/>
        <end position="275"/>
    </location>
</feature>
<dbReference type="GO" id="GO:0008270">
    <property type="term" value="F:zinc ion binding"/>
    <property type="evidence" value="ECO:0007669"/>
    <property type="project" value="UniProtKB-UniRule"/>
</dbReference>
<protein>
    <recommendedName>
        <fullName evidence="5 10">Carbonic anhydrase</fullName>
        <ecNumber evidence="5 10">4.2.1.1</ecNumber>
    </recommendedName>
</protein>
<evidence type="ECO:0000256" key="1">
    <source>
        <dbReference type="ARBA" id="ARBA00001947"/>
    </source>
</evidence>
<comment type="subcellular location">
    <subcellularLocation>
        <location evidence="3">Plastid</location>
        <location evidence="3">Chloroplast stroma</location>
    </subcellularLocation>
</comment>
<keyword evidence="13" id="KW-1185">Reference proteome</keyword>
<comment type="similarity">
    <text evidence="10">Belongs to the alpha-carbonic anhydrase family.</text>
</comment>
<dbReference type="EMBL" id="EQ974104">
    <property type="protein sequence ID" value="EEF33670.1"/>
    <property type="molecule type" value="Genomic_DNA"/>
</dbReference>
<sequence length="275" mass="30511">MTHRRISFFPLLVTLLFLAIAPARNIAGENSVSTAFGYHGSNGPSNWGKLNPNFTSCGSGKLQSPININRDRTIINKNLKPLLKGYKRANATLATNGAVVGVHYESDCGGMNINNKMYALKQMHWHSPSEHMIDGIQYPLELHMVHQLGDGSYSVIAILYQYGEADPYLAQIEKSLDQLAEEVKKGGKEAQVPLGIINPKILKRSSRRFFRYVGSLTTPPCTEDVIWNIIPTVRTVSKNQVRALKAPLNQAYKNNCRPLQSLNGRKVEIAPRADA</sequence>
<evidence type="ECO:0000256" key="10">
    <source>
        <dbReference type="RuleBase" id="RU367011"/>
    </source>
</evidence>
<keyword evidence="8 10" id="KW-0456">Lyase</keyword>
<reference evidence="13" key="1">
    <citation type="journal article" date="2010" name="Nat. Biotechnol.">
        <title>Draft genome sequence of the oilseed species Ricinus communis.</title>
        <authorList>
            <person name="Chan A.P."/>
            <person name="Crabtree J."/>
            <person name="Zhao Q."/>
            <person name="Lorenzi H."/>
            <person name="Orvis J."/>
            <person name="Puiu D."/>
            <person name="Melake-Berhan A."/>
            <person name="Jones K.M."/>
            <person name="Redman J."/>
            <person name="Chen G."/>
            <person name="Cahoon E.B."/>
            <person name="Gedil M."/>
            <person name="Stanke M."/>
            <person name="Haas B.J."/>
            <person name="Wortman J.R."/>
            <person name="Fraser-Liggett C.M."/>
            <person name="Ravel J."/>
            <person name="Rabinowicz P.D."/>
        </authorList>
    </citation>
    <scope>NUCLEOTIDE SEQUENCE [LARGE SCALE GENOMIC DNA]</scope>
    <source>
        <strain evidence="13">cv. Hale</strain>
    </source>
</reference>
<feature type="signal peptide" evidence="10">
    <location>
        <begin position="1"/>
        <end position="23"/>
    </location>
</feature>
<evidence type="ECO:0000256" key="5">
    <source>
        <dbReference type="ARBA" id="ARBA00012925"/>
    </source>
</evidence>
<dbReference type="PROSITE" id="PS00162">
    <property type="entry name" value="ALPHA_CA_1"/>
    <property type="match status" value="1"/>
</dbReference>
<evidence type="ECO:0000256" key="4">
    <source>
        <dbReference type="ARBA" id="ARBA00006365"/>
    </source>
</evidence>
<dbReference type="Pfam" id="PF00194">
    <property type="entry name" value="Carb_anhydrase"/>
    <property type="match status" value="1"/>
</dbReference>
<comment type="similarity">
    <text evidence="4">Belongs to the alpha-class carbonic anhydrase family.</text>
</comment>
<dbReference type="EC" id="4.2.1.1" evidence="5 10"/>
<evidence type="ECO:0000256" key="8">
    <source>
        <dbReference type="ARBA" id="ARBA00023239"/>
    </source>
</evidence>
<dbReference type="eggNOG" id="KOG0382">
    <property type="taxonomic scope" value="Eukaryota"/>
</dbReference>
<dbReference type="FunCoup" id="B9SRY9">
    <property type="interactions" value="138"/>
</dbReference>
<keyword evidence="6 10" id="KW-0479">Metal-binding</keyword>
<dbReference type="OrthoDB" id="429145at2759"/>
<comment type="function">
    <text evidence="2 10">Reversible hydration of carbon dioxide.</text>
</comment>
<evidence type="ECO:0000313" key="13">
    <source>
        <dbReference type="Proteomes" id="UP000008311"/>
    </source>
</evidence>
<name>B9SRY9_RICCO</name>
<dbReference type="SMART" id="SM01057">
    <property type="entry name" value="Carb_anhydrase"/>
    <property type="match status" value="1"/>
</dbReference>
<feature type="domain" description="Alpha-carbonic anhydrase" evidence="11">
    <location>
        <begin position="34"/>
        <end position="271"/>
    </location>
</feature>
<keyword evidence="10" id="KW-0732">Signal</keyword>